<protein>
    <recommendedName>
        <fullName evidence="4">Collagen-like protein</fullName>
    </recommendedName>
</protein>
<name>A0ABP1A3L0_9BRYO</name>
<dbReference type="EMBL" id="CAXHBF010000558">
    <property type="protein sequence ID" value="CAK9856671.1"/>
    <property type="molecule type" value="Genomic_DNA"/>
</dbReference>
<reference evidence="2" key="1">
    <citation type="submission" date="2024-03" db="EMBL/GenBank/DDBJ databases">
        <authorList>
            <consortium name="ELIXIR-Norway"/>
            <consortium name="Elixir Norway"/>
        </authorList>
    </citation>
    <scope>NUCLEOTIDE SEQUENCE</scope>
</reference>
<evidence type="ECO:0000313" key="2">
    <source>
        <dbReference type="EMBL" id="CAK9856671.1"/>
    </source>
</evidence>
<dbReference type="Pfam" id="PF01391">
    <property type="entry name" value="Collagen"/>
    <property type="match status" value="1"/>
</dbReference>
<evidence type="ECO:0008006" key="4">
    <source>
        <dbReference type="Google" id="ProtNLM"/>
    </source>
</evidence>
<gene>
    <name evidence="2" type="ORF">CSSPJE1EN2_LOCUS26603</name>
</gene>
<comment type="caution">
    <text evidence="2">The sequence shown here is derived from an EMBL/GenBank/DDBJ whole genome shotgun (WGS) entry which is preliminary data.</text>
</comment>
<dbReference type="PANTHER" id="PTHR24023:SF1095">
    <property type="entry name" value="EGF-LIKE DOMAIN-CONTAINING PROTEIN"/>
    <property type="match status" value="1"/>
</dbReference>
<dbReference type="InterPro" id="IPR050149">
    <property type="entry name" value="Collagen_superfamily"/>
</dbReference>
<organism evidence="2 3">
    <name type="scientific">Sphagnum jensenii</name>
    <dbReference type="NCBI Taxonomy" id="128206"/>
    <lineage>
        <taxon>Eukaryota</taxon>
        <taxon>Viridiplantae</taxon>
        <taxon>Streptophyta</taxon>
        <taxon>Embryophyta</taxon>
        <taxon>Bryophyta</taxon>
        <taxon>Sphagnophytina</taxon>
        <taxon>Sphagnopsida</taxon>
        <taxon>Sphagnales</taxon>
        <taxon>Sphagnaceae</taxon>
        <taxon>Sphagnum</taxon>
    </lineage>
</organism>
<feature type="compositionally biased region" description="Low complexity" evidence="1">
    <location>
        <begin position="72"/>
        <end position="191"/>
    </location>
</feature>
<keyword evidence="3" id="KW-1185">Reference proteome</keyword>
<dbReference type="PANTHER" id="PTHR24023">
    <property type="entry name" value="COLLAGEN ALPHA"/>
    <property type="match status" value="1"/>
</dbReference>
<feature type="region of interest" description="Disordered" evidence="1">
    <location>
        <begin position="72"/>
        <end position="193"/>
    </location>
</feature>
<dbReference type="Proteomes" id="UP001497522">
    <property type="component" value="Unassembled WGS sequence"/>
</dbReference>
<proteinExistence type="predicted"/>
<accession>A0ABP1A3L0</accession>
<dbReference type="InterPro" id="IPR008160">
    <property type="entry name" value="Collagen"/>
</dbReference>
<evidence type="ECO:0000256" key="1">
    <source>
        <dbReference type="SAM" id="MobiDB-lite"/>
    </source>
</evidence>
<evidence type="ECO:0000313" key="3">
    <source>
        <dbReference type="Proteomes" id="UP001497522"/>
    </source>
</evidence>
<sequence length="345" mass="34441">MKSVAPLYNIGTFVPSTNTLVINNQQHYVGGGQLQQVLVSEGPTKPAVWTNWIGPIGAQGCVGAQGSIGAQGSMGTQGSQGVQGSTGFQGAQGSVGSAGAQGATGPQGAQGSTGPQGAQGSTGTQGTTGTQGAQGAPGATGAQGATGTQGPQGSTGAQGASGSQGPQGSAASTGSAGPAGSTGAQGPSGTGLSTFTPSVVSRVLLCSGTLTNFSNNTSSGISNDTATAYFTHYNRIYVTAQNYWLQYTAGTQPAGTYMIVYYPIPDPSAGIYTLSEVTSGQTLDANIDMYCTSESYSPYPVWHHSFVTLSASGSMLLRWTNVGKNTGSGGYFLGLAYGLEIIRLH</sequence>